<reference evidence="3" key="1">
    <citation type="submission" date="2017-05" db="EMBL/GenBank/DDBJ databases">
        <authorList>
            <person name="Rodrigo-Torres L."/>
            <person name="Arahal R. D."/>
            <person name="Lucena T."/>
        </authorList>
    </citation>
    <scope>NUCLEOTIDE SEQUENCE [LARGE SCALE GENOMIC DNA]</scope>
    <source>
        <strain evidence="3">CECT 8489</strain>
    </source>
</reference>
<dbReference type="Proteomes" id="UP000201838">
    <property type="component" value="Unassembled WGS sequence"/>
</dbReference>
<dbReference type="AlphaFoldDB" id="A0A238IVF3"/>
<accession>A0A238IVF3</accession>
<evidence type="ECO:0000313" key="2">
    <source>
        <dbReference type="EMBL" id="SMX22459.1"/>
    </source>
</evidence>
<feature type="transmembrane region" description="Helical" evidence="1">
    <location>
        <begin position="73"/>
        <end position="95"/>
    </location>
</feature>
<organism evidence="2 3">
    <name type="scientific">Boseongicola aestuarii</name>
    <dbReference type="NCBI Taxonomy" id="1470561"/>
    <lineage>
        <taxon>Bacteria</taxon>
        <taxon>Pseudomonadati</taxon>
        <taxon>Pseudomonadota</taxon>
        <taxon>Alphaproteobacteria</taxon>
        <taxon>Rhodobacterales</taxon>
        <taxon>Paracoccaceae</taxon>
        <taxon>Boseongicola</taxon>
    </lineage>
</organism>
<keyword evidence="1" id="KW-0472">Membrane</keyword>
<dbReference type="EMBL" id="FXXQ01000001">
    <property type="protein sequence ID" value="SMX22459.1"/>
    <property type="molecule type" value="Genomic_DNA"/>
</dbReference>
<keyword evidence="3" id="KW-1185">Reference proteome</keyword>
<name>A0A238IVF3_9RHOB</name>
<proteinExistence type="predicted"/>
<dbReference type="RefSeq" id="WP_093972405.1">
    <property type="nucleotide sequence ID" value="NZ_FXXQ01000001.1"/>
</dbReference>
<gene>
    <name evidence="2" type="ORF">BOA8489_00555</name>
</gene>
<evidence type="ECO:0000256" key="1">
    <source>
        <dbReference type="SAM" id="Phobius"/>
    </source>
</evidence>
<sequence length="211" mass="23657">MNALAEDFWNTETAQTIASKLRVWDAHWGFNVSEKKKRKNDKSTLWELGIKLVGMMMIPAAGIILFLPGLQVSTTSVVVVQAAMLFAFLAVGFGLHRYADRGFRTKFQVDSARGELRIGTLNAKDRFFVRTILSVTNIESVFIVRSKEPGKPAQLRVRMKTGTTTVPLAEGSERTLVPILERMIVTLQPPRANKRRVRTMTTGKFIRASFG</sequence>
<keyword evidence="1" id="KW-0812">Transmembrane</keyword>
<feature type="transmembrane region" description="Helical" evidence="1">
    <location>
        <begin position="45"/>
        <end position="67"/>
    </location>
</feature>
<keyword evidence="1" id="KW-1133">Transmembrane helix</keyword>
<evidence type="ECO:0000313" key="3">
    <source>
        <dbReference type="Proteomes" id="UP000201838"/>
    </source>
</evidence>
<protein>
    <submittedName>
        <fullName evidence="2">Uncharacterized protein</fullName>
    </submittedName>
</protein>